<dbReference type="PANTHER" id="PTHR35177">
    <property type="entry name" value="HYDROGENASE MATURATION FACTOR HYBG"/>
    <property type="match status" value="1"/>
</dbReference>
<dbReference type="STRING" id="1724.GCA_001044175_01162"/>
<dbReference type="PANTHER" id="PTHR35177:SF2">
    <property type="entry name" value="HYDROGENASE MATURATION FACTOR HYBG"/>
    <property type="match status" value="1"/>
</dbReference>
<dbReference type="GO" id="GO:0005506">
    <property type="term" value="F:iron ion binding"/>
    <property type="evidence" value="ECO:0007669"/>
    <property type="project" value="TreeGrafter"/>
</dbReference>
<protein>
    <submittedName>
        <fullName evidence="2">Hydrogenase maturation protein HypC</fullName>
    </submittedName>
</protein>
<dbReference type="GO" id="GO:1902670">
    <property type="term" value="F:carbon dioxide binding"/>
    <property type="evidence" value="ECO:0007669"/>
    <property type="project" value="TreeGrafter"/>
</dbReference>
<comment type="similarity">
    <text evidence="1">Belongs to the HupF/HypC family.</text>
</comment>
<dbReference type="AlphaFoldDB" id="A0A2A9DP09"/>
<reference evidence="2 3" key="1">
    <citation type="submission" date="2017-10" db="EMBL/GenBank/DDBJ databases">
        <title>Sequencing the genomes of 1000 actinobacteria strains.</title>
        <authorList>
            <person name="Klenk H.-P."/>
        </authorList>
    </citation>
    <scope>NUCLEOTIDE SEQUENCE [LARGE SCALE GENOMIC DNA]</scope>
    <source>
        <strain evidence="2 3">DSM 20688</strain>
    </source>
</reference>
<dbReference type="PROSITE" id="PS01097">
    <property type="entry name" value="HUPF_HYPC"/>
    <property type="match status" value="1"/>
</dbReference>
<dbReference type="RefSeq" id="WP_048379346.1">
    <property type="nucleotide sequence ID" value="NZ_LDYE01000003.1"/>
</dbReference>
<evidence type="ECO:0000313" key="2">
    <source>
        <dbReference type="EMBL" id="PFG28428.1"/>
    </source>
</evidence>
<organism evidence="2 3">
    <name type="scientific">Corynebacterium renale</name>
    <dbReference type="NCBI Taxonomy" id="1724"/>
    <lineage>
        <taxon>Bacteria</taxon>
        <taxon>Bacillati</taxon>
        <taxon>Actinomycetota</taxon>
        <taxon>Actinomycetes</taxon>
        <taxon>Mycobacteriales</taxon>
        <taxon>Corynebacteriaceae</taxon>
        <taxon>Corynebacterium</taxon>
    </lineage>
</organism>
<dbReference type="Pfam" id="PF01455">
    <property type="entry name" value="HupF_HypC"/>
    <property type="match status" value="1"/>
</dbReference>
<dbReference type="GO" id="GO:0051604">
    <property type="term" value="P:protein maturation"/>
    <property type="evidence" value="ECO:0007669"/>
    <property type="project" value="TreeGrafter"/>
</dbReference>
<dbReference type="InterPro" id="IPR019812">
    <property type="entry name" value="Hydgase_assmbl_chp_CS"/>
</dbReference>
<dbReference type="Proteomes" id="UP000221653">
    <property type="component" value="Unassembled WGS sequence"/>
</dbReference>
<gene>
    <name evidence="2" type="ORF">ATK06_1539</name>
</gene>
<dbReference type="FunFam" id="2.30.30.140:FF:000022">
    <property type="entry name" value="Hydrogenase assembly chaperone HybG"/>
    <property type="match status" value="1"/>
</dbReference>
<accession>A0A2A9DP09</accession>
<dbReference type="PRINTS" id="PR00445">
    <property type="entry name" value="HUPFHYPC"/>
</dbReference>
<keyword evidence="3" id="KW-1185">Reference proteome</keyword>
<dbReference type="EMBL" id="PDJF01000001">
    <property type="protein sequence ID" value="PFG28428.1"/>
    <property type="molecule type" value="Genomic_DNA"/>
</dbReference>
<dbReference type="InterPro" id="IPR001109">
    <property type="entry name" value="Hydrogenase_HupF/HypC"/>
</dbReference>
<dbReference type="Gene3D" id="2.30.30.140">
    <property type="match status" value="1"/>
</dbReference>
<proteinExistence type="inferred from homology"/>
<sequence>MCLGVPAQIVEIPEPTRATVSIGGVQRVISTDLLVEEGLSVGEWVLVHVGFALSKIDEDEANVTLQQIKQLGANTYEDELESFISSEIS</sequence>
<evidence type="ECO:0000256" key="1">
    <source>
        <dbReference type="ARBA" id="ARBA00006018"/>
    </source>
</evidence>
<dbReference type="NCBIfam" id="TIGR00074">
    <property type="entry name" value="hypC_hupF"/>
    <property type="match status" value="1"/>
</dbReference>
<name>A0A2A9DP09_9CORY</name>
<dbReference type="OrthoDB" id="9806017at2"/>
<comment type="caution">
    <text evidence="2">The sequence shown here is derived from an EMBL/GenBank/DDBJ whole genome shotgun (WGS) entry which is preliminary data.</text>
</comment>
<evidence type="ECO:0000313" key="3">
    <source>
        <dbReference type="Proteomes" id="UP000221653"/>
    </source>
</evidence>
<dbReference type="SUPFAM" id="SSF159127">
    <property type="entry name" value="HupF/HypC-like"/>
    <property type="match status" value="1"/>
</dbReference>